<evidence type="ECO:0000313" key="1">
    <source>
        <dbReference type="EMBL" id="KAJ8710654.1"/>
    </source>
</evidence>
<comment type="caution">
    <text evidence="1">The sequence shown here is derived from an EMBL/GenBank/DDBJ whole genome shotgun (WGS) entry which is preliminary data.</text>
</comment>
<reference evidence="1" key="1">
    <citation type="submission" date="2023-03" db="EMBL/GenBank/DDBJ databases">
        <title>Chromosome-level genomes of two armyworms, Mythimna separata and Mythimna loreyi, provide insights into the biosynthesis and reception of sex pheromones.</title>
        <authorList>
            <person name="Zhao H."/>
        </authorList>
    </citation>
    <scope>NUCLEOTIDE SEQUENCE</scope>
    <source>
        <strain evidence="1">BeijingLab</strain>
    </source>
</reference>
<proteinExistence type="predicted"/>
<accession>A0ACC2Q8D0</accession>
<protein>
    <submittedName>
        <fullName evidence="1">Uncharacterized protein</fullName>
    </submittedName>
</protein>
<sequence length="159" mass="19266">MFTWFLQKSLEIETIDHKFMVPGHSHLEVDTDHGIIEKKKKKTELQIFHPHDWIQLIRSSSKKFKVIEMKNKDFYEFSTLLKSALVSRNKDTDGRQFKWLEKRWLRYEKEFGVISYKDTLCINSPFFIFNFKYLCNHCQYPKKKERPNGSFTVNTRYLS</sequence>
<gene>
    <name evidence="1" type="ORF">PYW08_009169</name>
</gene>
<organism evidence="1 2">
    <name type="scientific">Mythimna loreyi</name>
    <dbReference type="NCBI Taxonomy" id="667449"/>
    <lineage>
        <taxon>Eukaryota</taxon>
        <taxon>Metazoa</taxon>
        <taxon>Ecdysozoa</taxon>
        <taxon>Arthropoda</taxon>
        <taxon>Hexapoda</taxon>
        <taxon>Insecta</taxon>
        <taxon>Pterygota</taxon>
        <taxon>Neoptera</taxon>
        <taxon>Endopterygota</taxon>
        <taxon>Lepidoptera</taxon>
        <taxon>Glossata</taxon>
        <taxon>Ditrysia</taxon>
        <taxon>Noctuoidea</taxon>
        <taxon>Noctuidae</taxon>
        <taxon>Noctuinae</taxon>
        <taxon>Hadenini</taxon>
        <taxon>Mythimna</taxon>
    </lineage>
</organism>
<dbReference type="Proteomes" id="UP001231649">
    <property type="component" value="Chromosome 23"/>
</dbReference>
<name>A0ACC2Q8D0_9NEOP</name>
<keyword evidence="2" id="KW-1185">Reference proteome</keyword>
<dbReference type="EMBL" id="CM056799">
    <property type="protein sequence ID" value="KAJ8710654.1"/>
    <property type="molecule type" value="Genomic_DNA"/>
</dbReference>
<evidence type="ECO:0000313" key="2">
    <source>
        <dbReference type="Proteomes" id="UP001231649"/>
    </source>
</evidence>